<evidence type="ECO:0000256" key="2">
    <source>
        <dbReference type="ARBA" id="ARBA00022448"/>
    </source>
</evidence>
<keyword evidence="10" id="KW-0175">Coiled coil</keyword>
<sequence length="385" mass="43650">MVLLLCVSFNLLQAQEELQLTEKDSIVKSSWMFGLGYNIVDDSGDVFHELFSFGKQWNTLAYPSRISIGRYFKSGIGVEAIGSYNKYKVGKFIDGRTNLEETDYYGLDARLTYDLNKLIGETGWFDPYIGVGAGYTEANNESRATYNAVVGFRTWFSDRIGLDFSSSGKWAANNDNATNHLQHAAGVVYQFGIEKGLSKKGEAKLALIEEMAEKRQKEQDSIASVQREKEQAALAARLAKEREEASLAAAEKAKVDAEKKRELNIKREIDALGLAYFDLNSSYLNTKSKKVLDGLALVLQKHIELELKISSYTDSRGTSKYNNWLSERRVNRTKEYLVKKGVDVSRLQTEAYGETHLLNECDDNTYCEEEKHQENRRSEFLITKF</sequence>
<evidence type="ECO:0000313" key="12">
    <source>
        <dbReference type="EMBL" id="MBT2163219.1"/>
    </source>
</evidence>
<dbReference type="PANTHER" id="PTHR30329:SF21">
    <property type="entry name" value="LIPOPROTEIN YIAD-RELATED"/>
    <property type="match status" value="1"/>
</dbReference>
<dbReference type="PRINTS" id="PR01021">
    <property type="entry name" value="OMPADOMAIN"/>
</dbReference>
<evidence type="ECO:0000313" key="13">
    <source>
        <dbReference type="Proteomes" id="UP000740413"/>
    </source>
</evidence>
<protein>
    <submittedName>
        <fullName evidence="12">OmpA family protein</fullName>
    </submittedName>
</protein>
<dbReference type="InterPro" id="IPR006665">
    <property type="entry name" value="OmpA-like"/>
</dbReference>
<dbReference type="Gene3D" id="3.30.1330.60">
    <property type="entry name" value="OmpA-like domain"/>
    <property type="match status" value="1"/>
</dbReference>
<evidence type="ECO:0000256" key="6">
    <source>
        <dbReference type="ARBA" id="ARBA00023114"/>
    </source>
</evidence>
<keyword evidence="13" id="KW-1185">Reference proteome</keyword>
<evidence type="ECO:0000256" key="9">
    <source>
        <dbReference type="PROSITE-ProRule" id="PRU00473"/>
    </source>
</evidence>
<dbReference type="InterPro" id="IPR036737">
    <property type="entry name" value="OmpA-like_sf"/>
</dbReference>
<evidence type="ECO:0000256" key="10">
    <source>
        <dbReference type="SAM" id="Coils"/>
    </source>
</evidence>
<keyword evidence="6" id="KW-0626">Porin</keyword>
<dbReference type="InterPro" id="IPR006664">
    <property type="entry name" value="OMP_bac"/>
</dbReference>
<evidence type="ECO:0000256" key="8">
    <source>
        <dbReference type="ARBA" id="ARBA00023237"/>
    </source>
</evidence>
<feature type="domain" description="OmpA-like" evidence="11">
    <location>
        <begin position="264"/>
        <end position="385"/>
    </location>
</feature>
<dbReference type="EMBL" id="JACATN010000006">
    <property type="protein sequence ID" value="MBT2163219.1"/>
    <property type="molecule type" value="Genomic_DNA"/>
</dbReference>
<proteinExistence type="predicted"/>
<dbReference type="InterPro" id="IPR011250">
    <property type="entry name" value="OMP/PagP_B-barrel"/>
</dbReference>
<dbReference type="SUPFAM" id="SSF56925">
    <property type="entry name" value="OMPA-like"/>
    <property type="match status" value="1"/>
</dbReference>
<dbReference type="Gene3D" id="2.40.160.20">
    <property type="match status" value="1"/>
</dbReference>
<comment type="subcellular location">
    <subcellularLocation>
        <location evidence="1">Cell outer membrane</location>
        <topology evidence="1">Multi-pass membrane protein</topology>
    </subcellularLocation>
</comment>
<keyword evidence="5" id="KW-0406">Ion transport</keyword>
<dbReference type="InterPro" id="IPR050330">
    <property type="entry name" value="Bact_OuterMem_StrucFunc"/>
</dbReference>
<dbReference type="Pfam" id="PF00691">
    <property type="entry name" value="OmpA"/>
    <property type="match status" value="1"/>
</dbReference>
<keyword evidence="7 9" id="KW-0472">Membrane</keyword>
<comment type="caution">
    <text evidence="12">The sequence shown here is derived from an EMBL/GenBank/DDBJ whole genome shotgun (WGS) entry which is preliminary data.</text>
</comment>
<name>A0ABS5WII6_9FLAO</name>
<keyword evidence="3" id="KW-1134">Transmembrane beta strand</keyword>
<keyword evidence="4" id="KW-0812">Transmembrane</keyword>
<evidence type="ECO:0000256" key="5">
    <source>
        <dbReference type="ARBA" id="ARBA00023065"/>
    </source>
</evidence>
<dbReference type="SUPFAM" id="SSF103088">
    <property type="entry name" value="OmpA-like"/>
    <property type="match status" value="1"/>
</dbReference>
<feature type="coiled-coil region" evidence="10">
    <location>
        <begin position="208"/>
        <end position="260"/>
    </location>
</feature>
<dbReference type="PROSITE" id="PS51123">
    <property type="entry name" value="OMPA_2"/>
    <property type="match status" value="1"/>
</dbReference>
<organism evidence="12 13">
    <name type="scientific">Zobellia barbeyronii</name>
    <dbReference type="NCBI Taxonomy" id="2748009"/>
    <lineage>
        <taxon>Bacteria</taxon>
        <taxon>Pseudomonadati</taxon>
        <taxon>Bacteroidota</taxon>
        <taxon>Flavobacteriia</taxon>
        <taxon>Flavobacteriales</taxon>
        <taxon>Flavobacteriaceae</taxon>
        <taxon>Zobellia</taxon>
    </lineage>
</organism>
<dbReference type="Proteomes" id="UP000740413">
    <property type="component" value="Unassembled WGS sequence"/>
</dbReference>
<evidence type="ECO:0000259" key="11">
    <source>
        <dbReference type="PROSITE" id="PS51123"/>
    </source>
</evidence>
<evidence type="ECO:0000256" key="4">
    <source>
        <dbReference type="ARBA" id="ARBA00022692"/>
    </source>
</evidence>
<keyword evidence="8" id="KW-0998">Cell outer membrane</keyword>
<evidence type="ECO:0000256" key="1">
    <source>
        <dbReference type="ARBA" id="ARBA00004571"/>
    </source>
</evidence>
<accession>A0ABS5WII6</accession>
<dbReference type="CDD" id="cd07185">
    <property type="entry name" value="OmpA_C-like"/>
    <property type="match status" value="1"/>
</dbReference>
<evidence type="ECO:0000256" key="3">
    <source>
        <dbReference type="ARBA" id="ARBA00022452"/>
    </source>
</evidence>
<gene>
    <name evidence="12" type="ORF">HW347_18250</name>
</gene>
<evidence type="ECO:0000256" key="7">
    <source>
        <dbReference type="ARBA" id="ARBA00023136"/>
    </source>
</evidence>
<keyword evidence="2" id="KW-0813">Transport</keyword>
<dbReference type="PANTHER" id="PTHR30329">
    <property type="entry name" value="STATOR ELEMENT OF FLAGELLAR MOTOR COMPLEX"/>
    <property type="match status" value="1"/>
</dbReference>
<reference evidence="13" key="1">
    <citation type="submission" date="2023-07" db="EMBL/GenBank/DDBJ databases">
        <title>Zobellia barbeyronii sp. nov., a new marine flavobacterium, isolated from green and red algae.</title>
        <authorList>
            <person name="Nedashkovskaya O.I."/>
            <person name="Otstavnykh N."/>
            <person name="Zhukova N."/>
            <person name="Guzev K."/>
            <person name="Chausova V."/>
            <person name="Tekutyeva L."/>
            <person name="Mikhailov V."/>
            <person name="Isaeva M."/>
        </authorList>
    </citation>
    <scope>NUCLEOTIDE SEQUENCE [LARGE SCALE GENOMIC DNA]</scope>
    <source>
        <strain evidence="13">KMM 6746</strain>
    </source>
</reference>